<sequence length="246" mass="28418">MRNADNLMANVEYPGIEVDEILEIEQQVKEEVQARVRRANGLFMYWHEPREFVSEEKIEHINADLEIKTLHEIYEEVATETGFDLRYARIPVSDETAPEEKDLDDMEERVQRLQDLEEIYAKDKQLEALASEVNIISKGATEVQEELHHKDAEVVGLRAALRCSAKLLQKAEKDLLETHHELEETQLKLLECKRRMTSKESEVRVWIERYEQVMLDLHAAQFRLTQAARGSVNLMVPGTSDTASGC</sequence>
<keyword evidence="3" id="KW-1185">Reference proteome</keyword>
<organism evidence="2 3">
    <name type="scientific">Pythium insidiosum</name>
    <name type="common">Pythiosis disease agent</name>
    <dbReference type="NCBI Taxonomy" id="114742"/>
    <lineage>
        <taxon>Eukaryota</taxon>
        <taxon>Sar</taxon>
        <taxon>Stramenopiles</taxon>
        <taxon>Oomycota</taxon>
        <taxon>Peronosporomycetes</taxon>
        <taxon>Pythiales</taxon>
        <taxon>Pythiaceae</taxon>
        <taxon>Pythium</taxon>
    </lineage>
</organism>
<feature type="coiled-coil region" evidence="1">
    <location>
        <begin position="165"/>
        <end position="202"/>
    </location>
</feature>
<gene>
    <name evidence="2" type="ORF">P43SY_006600</name>
</gene>
<dbReference type="Proteomes" id="UP001209570">
    <property type="component" value="Unassembled WGS sequence"/>
</dbReference>
<comment type="caution">
    <text evidence="2">The sequence shown here is derived from an EMBL/GenBank/DDBJ whole genome shotgun (WGS) entry which is preliminary data.</text>
</comment>
<dbReference type="Gene3D" id="3.90.190.10">
    <property type="entry name" value="Protein tyrosine phosphatase superfamily"/>
    <property type="match status" value="1"/>
</dbReference>
<dbReference type="EMBL" id="JAKCXM010000278">
    <property type="protein sequence ID" value="KAJ0396823.1"/>
    <property type="molecule type" value="Genomic_DNA"/>
</dbReference>
<evidence type="ECO:0000313" key="3">
    <source>
        <dbReference type="Proteomes" id="UP001209570"/>
    </source>
</evidence>
<dbReference type="SMART" id="SM01301">
    <property type="entry name" value="PTPlike_phytase"/>
    <property type="match status" value="1"/>
</dbReference>
<protein>
    <submittedName>
        <fullName evidence="2">Uncharacterized protein</fullName>
    </submittedName>
</protein>
<dbReference type="InterPro" id="IPR029021">
    <property type="entry name" value="Prot-tyrosine_phosphatase-like"/>
</dbReference>
<evidence type="ECO:0000313" key="2">
    <source>
        <dbReference type="EMBL" id="KAJ0396823.1"/>
    </source>
</evidence>
<accession>A0AAD5LD49</accession>
<evidence type="ECO:0000256" key="1">
    <source>
        <dbReference type="SAM" id="Coils"/>
    </source>
</evidence>
<proteinExistence type="predicted"/>
<keyword evidence="1" id="KW-0175">Coiled coil</keyword>
<name>A0AAD5LD49_PYTIN</name>
<dbReference type="Pfam" id="PF14566">
    <property type="entry name" value="PTPlike_phytase"/>
    <property type="match status" value="1"/>
</dbReference>
<dbReference type="AlphaFoldDB" id="A0AAD5LD49"/>
<reference evidence="2" key="1">
    <citation type="submission" date="2021-12" db="EMBL/GenBank/DDBJ databases">
        <title>Prjna785345.</title>
        <authorList>
            <person name="Rujirawat T."/>
            <person name="Krajaejun T."/>
        </authorList>
    </citation>
    <scope>NUCLEOTIDE SEQUENCE</scope>
    <source>
        <strain evidence="2">Pi057C3</strain>
    </source>
</reference>